<keyword evidence="3" id="KW-0540">Nuclease</keyword>
<dbReference type="InterPro" id="IPR050190">
    <property type="entry name" value="UPF0213_domain"/>
</dbReference>
<dbReference type="AlphaFoldDB" id="A0A1G9SSC8"/>
<feature type="domain" description="GIY-YIG" evidence="2">
    <location>
        <begin position="2"/>
        <end position="78"/>
    </location>
</feature>
<keyword evidence="3" id="KW-0255">Endonuclease</keyword>
<comment type="similarity">
    <text evidence="1">Belongs to the UPF0213 family.</text>
</comment>
<dbReference type="EMBL" id="FNGV01000008">
    <property type="protein sequence ID" value="SDM38323.1"/>
    <property type="molecule type" value="Genomic_DNA"/>
</dbReference>
<dbReference type="RefSeq" id="WP_089891424.1">
    <property type="nucleotide sequence ID" value="NZ_FNGV01000008.1"/>
</dbReference>
<dbReference type="PROSITE" id="PS50164">
    <property type="entry name" value="GIY_YIG"/>
    <property type="match status" value="1"/>
</dbReference>
<sequence>MKKSFVYLITNKNNTVIYCGVTSNLVKRVYQHKTKYYKGFTARYNCGKLVYFEEYNSIVQAIAREKQLKAGNRKRKELLIQSINPHWKDLSEGWVFAM</sequence>
<dbReference type="SUPFAM" id="SSF82771">
    <property type="entry name" value="GIY-YIG endonuclease"/>
    <property type="match status" value="1"/>
</dbReference>
<proteinExistence type="inferred from homology"/>
<name>A0A1G9SSC8_9FLAO</name>
<dbReference type="InterPro" id="IPR035901">
    <property type="entry name" value="GIY-YIG_endonuc_sf"/>
</dbReference>
<dbReference type="Proteomes" id="UP000199440">
    <property type="component" value="Unassembled WGS sequence"/>
</dbReference>
<dbReference type="Pfam" id="PF01541">
    <property type="entry name" value="GIY-YIG"/>
    <property type="match status" value="1"/>
</dbReference>
<dbReference type="InterPro" id="IPR000305">
    <property type="entry name" value="GIY-YIG_endonuc"/>
</dbReference>
<protein>
    <submittedName>
        <fullName evidence="3">Putative endonuclease</fullName>
    </submittedName>
</protein>
<evidence type="ECO:0000256" key="1">
    <source>
        <dbReference type="ARBA" id="ARBA00007435"/>
    </source>
</evidence>
<dbReference type="GO" id="GO:0004519">
    <property type="term" value="F:endonuclease activity"/>
    <property type="evidence" value="ECO:0007669"/>
    <property type="project" value="UniProtKB-KW"/>
</dbReference>
<organism evidence="3 4">
    <name type="scientific">Kriegella aquimaris</name>
    <dbReference type="NCBI Taxonomy" id="192904"/>
    <lineage>
        <taxon>Bacteria</taxon>
        <taxon>Pseudomonadati</taxon>
        <taxon>Bacteroidota</taxon>
        <taxon>Flavobacteriia</taxon>
        <taxon>Flavobacteriales</taxon>
        <taxon>Flavobacteriaceae</taxon>
        <taxon>Kriegella</taxon>
    </lineage>
</organism>
<reference evidence="3 4" key="1">
    <citation type="submission" date="2016-10" db="EMBL/GenBank/DDBJ databases">
        <authorList>
            <person name="de Groot N.N."/>
        </authorList>
    </citation>
    <scope>NUCLEOTIDE SEQUENCE [LARGE SCALE GENOMIC DNA]</scope>
    <source>
        <strain evidence="3 4">DSM 19886</strain>
    </source>
</reference>
<dbReference type="OrthoDB" id="9807770at2"/>
<evidence type="ECO:0000313" key="3">
    <source>
        <dbReference type="EMBL" id="SDM38323.1"/>
    </source>
</evidence>
<keyword evidence="4" id="KW-1185">Reference proteome</keyword>
<gene>
    <name evidence="3" type="ORF">SAMN04488514_10880</name>
</gene>
<evidence type="ECO:0000313" key="4">
    <source>
        <dbReference type="Proteomes" id="UP000199440"/>
    </source>
</evidence>
<keyword evidence="3" id="KW-0378">Hydrolase</keyword>
<dbReference type="PANTHER" id="PTHR34477">
    <property type="entry name" value="UPF0213 PROTEIN YHBQ"/>
    <property type="match status" value="1"/>
</dbReference>
<accession>A0A1G9SSC8</accession>
<dbReference type="SMART" id="SM00465">
    <property type="entry name" value="GIYc"/>
    <property type="match status" value="1"/>
</dbReference>
<dbReference type="CDD" id="cd10448">
    <property type="entry name" value="GIY-YIG_unchar_3"/>
    <property type="match status" value="1"/>
</dbReference>
<evidence type="ECO:0000259" key="2">
    <source>
        <dbReference type="PROSITE" id="PS50164"/>
    </source>
</evidence>
<dbReference type="Gene3D" id="3.40.1440.10">
    <property type="entry name" value="GIY-YIG endonuclease"/>
    <property type="match status" value="1"/>
</dbReference>
<dbReference type="PANTHER" id="PTHR34477:SF5">
    <property type="entry name" value="BSL5627 PROTEIN"/>
    <property type="match status" value="1"/>
</dbReference>
<dbReference type="STRING" id="192904.SAMN04488514_10880"/>